<name>A0A0E9RB92_ANGAN</name>
<proteinExistence type="predicted"/>
<feature type="region of interest" description="Disordered" evidence="1">
    <location>
        <begin position="1"/>
        <end position="28"/>
    </location>
</feature>
<dbReference type="AlphaFoldDB" id="A0A0E9RB92"/>
<sequence length="28" mass="3217">MFSLELSDLGRPNRVENLSRDRQAACTH</sequence>
<accession>A0A0E9RB92</accession>
<evidence type="ECO:0000313" key="2">
    <source>
        <dbReference type="EMBL" id="JAH26401.1"/>
    </source>
</evidence>
<protein>
    <submittedName>
        <fullName evidence="2">Uncharacterized protein</fullName>
    </submittedName>
</protein>
<feature type="compositionally biased region" description="Basic and acidic residues" evidence="1">
    <location>
        <begin position="11"/>
        <end position="28"/>
    </location>
</feature>
<organism evidence="2">
    <name type="scientific">Anguilla anguilla</name>
    <name type="common">European freshwater eel</name>
    <name type="synonym">Muraena anguilla</name>
    <dbReference type="NCBI Taxonomy" id="7936"/>
    <lineage>
        <taxon>Eukaryota</taxon>
        <taxon>Metazoa</taxon>
        <taxon>Chordata</taxon>
        <taxon>Craniata</taxon>
        <taxon>Vertebrata</taxon>
        <taxon>Euteleostomi</taxon>
        <taxon>Actinopterygii</taxon>
        <taxon>Neopterygii</taxon>
        <taxon>Teleostei</taxon>
        <taxon>Anguilliformes</taxon>
        <taxon>Anguillidae</taxon>
        <taxon>Anguilla</taxon>
    </lineage>
</organism>
<dbReference type="EMBL" id="GBXM01082176">
    <property type="protein sequence ID" value="JAH26401.1"/>
    <property type="molecule type" value="Transcribed_RNA"/>
</dbReference>
<reference evidence="2" key="2">
    <citation type="journal article" date="2015" name="Fish Shellfish Immunol.">
        <title>Early steps in the European eel (Anguilla anguilla)-Vibrio vulnificus interaction in the gills: Role of the RtxA13 toxin.</title>
        <authorList>
            <person name="Callol A."/>
            <person name="Pajuelo D."/>
            <person name="Ebbesson L."/>
            <person name="Teles M."/>
            <person name="MacKenzie S."/>
            <person name="Amaro C."/>
        </authorList>
    </citation>
    <scope>NUCLEOTIDE SEQUENCE</scope>
</reference>
<evidence type="ECO:0000256" key="1">
    <source>
        <dbReference type="SAM" id="MobiDB-lite"/>
    </source>
</evidence>
<reference evidence="2" key="1">
    <citation type="submission" date="2014-11" db="EMBL/GenBank/DDBJ databases">
        <authorList>
            <person name="Amaro Gonzalez C."/>
        </authorList>
    </citation>
    <scope>NUCLEOTIDE SEQUENCE</scope>
</reference>